<dbReference type="AlphaFoldDB" id="A0A6A6I1C5"/>
<gene>
    <name evidence="3" type="ORF">BU26DRAFT_522931</name>
</gene>
<reference evidence="3" key="1">
    <citation type="journal article" date="2020" name="Stud. Mycol.">
        <title>101 Dothideomycetes genomes: a test case for predicting lifestyles and emergence of pathogens.</title>
        <authorList>
            <person name="Haridas S."/>
            <person name="Albert R."/>
            <person name="Binder M."/>
            <person name="Bloem J."/>
            <person name="Labutti K."/>
            <person name="Salamov A."/>
            <person name="Andreopoulos B."/>
            <person name="Baker S."/>
            <person name="Barry K."/>
            <person name="Bills G."/>
            <person name="Bluhm B."/>
            <person name="Cannon C."/>
            <person name="Castanera R."/>
            <person name="Culley D."/>
            <person name="Daum C."/>
            <person name="Ezra D."/>
            <person name="Gonzalez J."/>
            <person name="Henrissat B."/>
            <person name="Kuo A."/>
            <person name="Liang C."/>
            <person name="Lipzen A."/>
            <person name="Lutzoni F."/>
            <person name="Magnuson J."/>
            <person name="Mondo S."/>
            <person name="Nolan M."/>
            <person name="Ohm R."/>
            <person name="Pangilinan J."/>
            <person name="Park H.-J."/>
            <person name="Ramirez L."/>
            <person name="Alfaro M."/>
            <person name="Sun H."/>
            <person name="Tritt A."/>
            <person name="Yoshinaga Y."/>
            <person name="Zwiers L.-H."/>
            <person name="Turgeon B."/>
            <person name="Goodwin S."/>
            <person name="Spatafora J."/>
            <person name="Crous P."/>
            <person name="Grigoriev I."/>
        </authorList>
    </citation>
    <scope>NUCLEOTIDE SEQUENCE</scope>
    <source>
        <strain evidence="3">CBS 122368</strain>
    </source>
</reference>
<evidence type="ECO:0000256" key="1">
    <source>
        <dbReference type="SAM" id="Coils"/>
    </source>
</evidence>
<evidence type="ECO:0000256" key="2">
    <source>
        <dbReference type="SAM" id="MobiDB-lite"/>
    </source>
</evidence>
<feature type="region of interest" description="Disordered" evidence="2">
    <location>
        <begin position="210"/>
        <end position="254"/>
    </location>
</feature>
<accession>A0A6A6I1C5</accession>
<dbReference type="GO" id="GO:0006406">
    <property type="term" value="P:mRNA export from nucleus"/>
    <property type="evidence" value="ECO:0007669"/>
    <property type="project" value="TreeGrafter"/>
</dbReference>
<keyword evidence="4" id="KW-1185">Reference proteome</keyword>
<dbReference type="Proteomes" id="UP000800094">
    <property type="component" value="Unassembled WGS sequence"/>
</dbReference>
<feature type="compositionally biased region" description="Basic and acidic residues" evidence="2">
    <location>
        <begin position="223"/>
        <end position="249"/>
    </location>
</feature>
<proteinExistence type="predicted"/>
<dbReference type="PANTHER" id="PTHR13265:SF0">
    <property type="entry name" value="HPR1"/>
    <property type="match status" value="1"/>
</dbReference>
<organism evidence="3 4">
    <name type="scientific">Trematosphaeria pertusa</name>
    <dbReference type="NCBI Taxonomy" id="390896"/>
    <lineage>
        <taxon>Eukaryota</taxon>
        <taxon>Fungi</taxon>
        <taxon>Dikarya</taxon>
        <taxon>Ascomycota</taxon>
        <taxon>Pezizomycotina</taxon>
        <taxon>Dothideomycetes</taxon>
        <taxon>Pleosporomycetidae</taxon>
        <taxon>Pleosporales</taxon>
        <taxon>Massarineae</taxon>
        <taxon>Trematosphaeriaceae</taxon>
        <taxon>Trematosphaeria</taxon>
    </lineage>
</organism>
<dbReference type="EMBL" id="ML987203">
    <property type="protein sequence ID" value="KAF2244255.1"/>
    <property type="molecule type" value="Genomic_DNA"/>
</dbReference>
<name>A0A6A6I1C5_9PLEO</name>
<protein>
    <recommendedName>
        <fullName evidence="5">Nuclear matrix protein</fullName>
    </recommendedName>
</protein>
<dbReference type="RefSeq" id="XP_033679259.1">
    <property type="nucleotide sequence ID" value="XM_033829911.1"/>
</dbReference>
<dbReference type="GeneID" id="54583241"/>
<dbReference type="InterPro" id="IPR021861">
    <property type="entry name" value="THO_THOC1"/>
</dbReference>
<feature type="coiled-coil region" evidence="1">
    <location>
        <begin position="516"/>
        <end position="543"/>
    </location>
</feature>
<feature type="compositionally biased region" description="Basic and acidic residues" evidence="2">
    <location>
        <begin position="588"/>
        <end position="599"/>
    </location>
</feature>
<evidence type="ECO:0000313" key="3">
    <source>
        <dbReference type="EMBL" id="KAF2244255.1"/>
    </source>
</evidence>
<keyword evidence="1" id="KW-0175">Coiled coil</keyword>
<dbReference type="GO" id="GO:0000445">
    <property type="term" value="C:THO complex part of transcription export complex"/>
    <property type="evidence" value="ECO:0007669"/>
    <property type="project" value="TreeGrafter"/>
</dbReference>
<dbReference type="Pfam" id="PF11957">
    <property type="entry name" value="efThoc1"/>
    <property type="match status" value="1"/>
</dbReference>
<evidence type="ECO:0000313" key="4">
    <source>
        <dbReference type="Proteomes" id="UP000800094"/>
    </source>
</evidence>
<dbReference type="PANTHER" id="PTHR13265">
    <property type="entry name" value="THO COMPLEX SUBUNIT 1"/>
    <property type="match status" value="1"/>
</dbReference>
<dbReference type="OrthoDB" id="10257415at2759"/>
<sequence length="599" mass="68241">MAVPDAASESALTARLNYLLRRARTIKRSTSIDPPLQVTALVSDNEPVLERIDPDKEIHMLAIESAAKHVFYANLGSTRIDDPSFVTIWNLLDILQYCGDRDLCSQQLVLLLVEELLDSLSIAACRTAFRFLESRREAIIATRSQNKDLVILRLCNELLRRLSRAEDPVFCGRVYIFLFQSFPLGDKSSVNLRGNFHVENVTTFEDYLKTSSPEGDEMQVEASRPEEIVKEESKSEEKEAKPTKSDKATKGTPPTLDFDTLYPVFWSLQHSFSNPPRLFHEENFKQFQRGLEETLAKFKEVPKVIQSGDSARRAGGHPRSDDNHDEYASAFNPKYLTSRDLFKLELSDLAFQRHILVQALILIDFLLTLTEKSKKKAYYQNAQKAMQYGFTLSEDDTAWALGIKNSIANYLQDGPDGKFYYRMVDTVLSRDKNWVRWKMENCQPFTRDRVPAKDFLESKSGAQRAVASKKTTKPATLPPTLQFLSNTEAEKGLSQLRQPDRFTQPSAESYAKQVRMSELDLDIADAEEEKRQLEEKKTSNTWRGLRLASKDRLSSFDRLEHGKGLERLFQPVTSSIEATGDDNAPTAPEDRDCVPQEEH</sequence>
<evidence type="ECO:0008006" key="5">
    <source>
        <dbReference type="Google" id="ProtNLM"/>
    </source>
</evidence>
<feature type="region of interest" description="Disordered" evidence="2">
    <location>
        <begin position="570"/>
        <end position="599"/>
    </location>
</feature>